<evidence type="ECO:0000256" key="4">
    <source>
        <dbReference type="ARBA" id="ARBA00022989"/>
    </source>
</evidence>
<dbReference type="SUPFAM" id="SSF103473">
    <property type="entry name" value="MFS general substrate transporter"/>
    <property type="match status" value="1"/>
</dbReference>
<dbReference type="InterPro" id="IPR036259">
    <property type="entry name" value="MFS_trans_sf"/>
</dbReference>
<feature type="transmembrane region" description="Helical" evidence="6">
    <location>
        <begin position="162"/>
        <end position="184"/>
    </location>
</feature>
<feature type="transmembrane region" description="Helical" evidence="6">
    <location>
        <begin position="75"/>
        <end position="94"/>
    </location>
</feature>
<accession>A0A345NPF6</accession>
<protein>
    <submittedName>
        <fullName evidence="8">MFS transporter</fullName>
    </submittedName>
</protein>
<comment type="subcellular location">
    <subcellularLocation>
        <location evidence="1">Cell membrane</location>
        <topology evidence="1">Multi-pass membrane protein</topology>
    </subcellularLocation>
</comment>
<feature type="transmembrane region" description="Helical" evidence="6">
    <location>
        <begin position="379"/>
        <end position="398"/>
    </location>
</feature>
<evidence type="ECO:0000256" key="3">
    <source>
        <dbReference type="ARBA" id="ARBA00022692"/>
    </source>
</evidence>
<name>A0A345NPF6_9MICO</name>
<feature type="transmembrane region" description="Helical" evidence="6">
    <location>
        <begin position="134"/>
        <end position="156"/>
    </location>
</feature>
<evidence type="ECO:0000259" key="7">
    <source>
        <dbReference type="PROSITE" id="PS50850"/>
    </source>
</evidence>
<dbReference type="EMBL" id="CP031229">
    <property type="protein sequence ID" value="AXH96914.1"/>
    <property type="molecule type" value="Genomic_DNA"/>
</dbReference>
<organism evidence="8 9">
    <name type="scientific">Ornithinimicrobium avium</name>
    <dbReference type="NCBI Taxonomy" id="2283195"/>
    <lineage>
        <taxon>Bacteria</taxon>
        <taxon>Bacillati</taxon>
        <taxon>Actinomycetota</taxon>
        <taxon>Actinomycetes</taxon>
        <taxon>Micrococcales</taxon>
        <taxon>Ornithinimicrobiaceae</taxon>
        <taxon>Ornithinimicrobium</taxon>
    </lineage>
</organism>
<feature type="transmembrane region" description="Helical" evidence="6">
    <location>
        <begin position="345"/>
        <end position="367"/>
    </location>
</feature>
<dbReference type="Gene3D" id="1.20.1250.20">
    <property type="entry name" value="MFS general substrate transporter like domains"/>
    <property type="match status" value="1"/>
</dbReference>
<dbReference type="OrthoDB" id="7200137at2"/>
<gene>
    <name evidence="8" type="ORF">DV701_13025</name>
</gene>
<evidence type="ECO:0000313" key="8">
    <source>
        <dbReference type="EMBL" id="AXH96914.1"/>
    </source>
</evidence>
<evidence type="ECO:0000313" key="9">
    <source>
        <dbReference type="Proteomes" id="UP000253790"/>
    </source>
</evidence>
<dbReference type="InterPro" id="IPR052983">
    <property type="entry name" value="MFS_Riboflavin_Transporter"/>
</dbReference>
<evidence type="ECO:0000256" key="5">
    <source>
        <dbReference type="ARBA" id="ARBA00023136"/>
    </source>
</evidence>
<feature type="transmembrane region" description="Helical" evidence="6">
    <location>
        <begin position="226"/>
        <end position="252"/>
    </location>
</feature>
<dbReference type="InterPro" id="IPR020846">
    <property type="entry name" value="MFS_dom"/>
</dbReference>
<keyword evidence="5 6" id="KW-0472">Membrane</keyword>
<evidence type="ECO:0000256" key="6">
    <source>
        <dbReference type="SAM" id="Phobius"/>
    </source>
</evidence>
<keyword evidence="4 6" id="KW-1133">Transmembrane helix</keyword>
<keyword evidence="2" id="KW-0813">Transport</keyword>
<feature type="transmembrane region" description="Helical" evidence="6">
    <location>
        <begin position="290"/>
        <end position="307"/>
    </location>
</feature>
<dbReference type="InterPro" id="IPR011701">
    <property type="entry name" value="MFS"/>
</dbReference>
<proteinExistence type="predicted"/>
<evidence type="ECO:0000256" key="2">
    <source>
        <dbReference type="ARBA" id="ARBA00022448"/>
    </source>
</evidence>
<evidence type="ECO:0000256" key="1">
    <source>
        <dbReference type="ARBA" id="ARBA00004651"/>
    </source>
</evidence>
<dbReference type="PANTHER" id="PTHR43385:SF1">
    <property type="entry name" value="RIBOFLAVIN TRANSPORTER RIBJ"/>
    <property type="match status" value="1"/>
</dbReference>
<feature type="transmembrane region" description="Helical" evidence="6">
    <location>
        <begin position="45"/>
        <end position="63"/>
    </location>
</feature>
<dbReference type="GO" id="GO:0022857">
    <property type="term" value="F:transmembrane transporter activity"/>
    <property type="evidence" value="ECO:0007669"/>
    <property type="project" value="InterPro"/>
</dbReference>
<feature type="transmembrane region" description="Helical" evidence="6">
    <location>
        <begin position="258"/>
        <end position="278"/>
    </location>
</feature>
<feature type="transmembrane region" description="Helical" evidence="6">
    <location>
        <begin position="100"/>
        <end position="122"/>
    </location>
</feature>
<reference evidence="8 9" key="1">
    <citation type="submission" date="2018-07" db="EMBL/GenBank/DDBJ databases">
        <title>Complete genome sequencing of Ornithinimicrobium sp. AMA3305.</title>
        <authorList>
            <person name="Bae J.-W."/>
        </authorList>
    </citation>
    <scope>NUCLEOTIDE SEQUENCE [LARGE SCALE GENOMIC DNA]</scope>
    <source>
        <strain evidence="8 9">AMA3305</strain>
    </source>
</reference>
<dbReference type="PROSITE" id="PS50850">
    <property type="entry name" value="MFS"/>
    <property type="match status" value="1"/>
</dbReference>
<dbReference type="Pfam" id="PF07690">
    <property type="entry name" value="MFS_1"/>
    <property type="match status" value="1"/>
</dbReference>
<feature type="domain" description="Major facilitator superfamily (MFS) profile" evidence="7">
    <location>
        <begin position="1"/>
        <end position="400"/>
    </location>
</feature>
<keyword evidence="3 6" id="KW-0812">Transmembrane</keyword>
<feature type="transmembrane region" description="Helical" evidence="6">
    <location>
        <begin position="7"/>
        <end position="25"/>
    </location>
</feature>
<sequence>MTDRPRGGLLALCLAELVSWGLLYYSLPVAVTPIAADTGWSQTTTMAALSVGLLISAVAGIRVGRLLDAGGPRTVMTLGAVLGVVALLVVAAAPTLPVFFAGWMLAGLAQAATLYPPAFAVVTRWYGSARVRPLTLLTLVGGLASTVFAPFLALLLDQLGWRATYVVMAGILAVTVVPLHAFFLNRTWTPPPSAEPAAPASPPAASSALRTETRARVRAVTRSPRFVLLQVVVSLATFTLFAVTINIIPLLVHRGASFGLAAVALGLIGLGQVSGRLGYVALEAATTPRLRTVLLLGAGALGLWLLAFVPGPVALLVGISMLCGAVRGCLTLLQATAVSDRWGTADFGAVNGVFVAPVVALTALAPVAGPALAGLLGGYPPMVLLMAGVLTLATALAART</sequence>
<dbReference type="KEGG" id="orn:DV701_13025"/>
<feature type="transmembrane region" description="Helical" evidence="6">
    <location>
        <begin position="313"/>
        <end position="333"/>
    </location>
</feature>
<dbReference type="GO" id="GO:0005886">
    <property type="term" value="C:plasma membrane"/>
    <property type="evidence" value="ECO:0007669"/>
    <property type="project" value="UniProtKB-SubCell"/>
</dbReference>
<dbReference type="PANTHER" id="PTHR43385">
    <property type="entry name" value="RIBOFLAVIN TRANSPORTER RIBJ"/>
    <property type="match status" value="1"/>
</dbReference>
<dbReference type="AlphaFoldDB" id="A0A345NPF6"/>
<keyword evidence="9" id="KW-1185">Reference proteome</keyword>
<dbReference type="Proteomes" id="UP000253790">
    <property type="component" value="Chromosome"/>
</dbReference>
<dbReference type="RefSeq" id="WP_114928835.1">
    <property type="nucleotide sequence ID" value="NZ_CP031229.1"/>
</dbReference>